<gene>
    <name evidence="5" type="ORF">DNTS_004242</name>
</gene>
<organism evidence="5 6">
    <name type="scientific">Danionella cerebrum</name>
    <dbReference type="NCBI Taxonomy" id="2873325"/>
    <lineage>
        <taxon>Eukaryota</taxon>
        <taxon>Metazoa</taxon>
        <taxon>Chordata</taxon>
        <taxon>Craniata</taxon>
        <taxon>Vertebrata</taxon>
        <taxon>Euteleostomi</taxon>
        <taxon>Actinopterygii</taxon>
        <taxon>Neopterygii</taxon>
        <taxon>Teleostei</taxon>
        <taxon>Ostariophysi</taxon>
        <taxon>Cypriniformes</taxon>
        <taxon>Danionidae</taxon>
        <taxon>Danioninae</taxon>
        <taxon>Danionella</taxon>
    </lineage>
</organism>
<dbReference type="Pfam" id="PF02383">
    <property type="entry name" value="Syja_N"/>
    <property type="match status" value="1"/>
</dbReference>
<feature type="non-terminal residue" evidence="5">
    <location>
        <position position="85"/>
    </location>
</feature>
<feature type="domain" description="SAC" evidence="4">
    <location>
        <begin position="1"/>
        <end position="85"/>
    </location>
</feature>
<evidence type="ECO:0000313" key="5">
    <source>
        <dbReference type="EMBL" id="TRY86760.1"/>
    </source>
</evidence>
<sequence>MCGVSFVSVVHAVSSEPYFKYVWNERLLDKLRSVVHPDWLLYIIHGFCGQSKLLIYGRPVYVTLIARRSSRFAGTRFLKRGANCE</sequence>
<evidence type="ECO:0000259" key="4">
    <source>
        <dbReference type="PROSITE" id="PS50275"/>
    </source>
</evidence>
<keyword evidence="6" id="KW-1185">Reference proteome</keyword>
<dbReference type="GO" id="GO:0046856">
    <property type="term" value="P:phosphatidylinositol dephosphorylation"/>
    <property type="evidence" value="ECO:0007669"/>
    <property type="project" value="InterPro"/>
</dbReference>
<evidence type="ECO:0000256" key="3">
    <source>
        <dbReference type="ARBA" id="ARBA00023136"/>
    </source>
</evidence>
<dbReference type="PANTHER" id="PTHR45738:SF5">
    <property type="entry name" value="POLYPHOSPHOINOSITIDE PHOSPHATASE"/>
    <property type="match status" value="1"/>
</dbReference>
<evidence type="ECO:0000313" key="6">
    <source>
        <dbReference type="Proteomes" id="UP000316079"/>
    </source>
</evidence>
<evidence type="ECO:0000256" key="2">
    <source>
        <dbReference type="ARBA" id="ARBA00022801"/>
    </source>
</evidence>
<dbReference type="GO" id="GO:0043813">
    <property type="term" value="F:phosphatidylinositol-3,5-bisphosphate 5-phosphatase activity"/>
    <property type="evidence" value="ECO:0007669"/>
    <property type="project" value="InterPro"/>
</dbReference>
<proteinExistence type="predicted"/>
<dbReference type="InterPro" id="IPR043573">
    <property type="entry name" value="Fig4-like"/>
</dbReference>
<comment type="caution">
    <text evidence="5">The sequence shown here is derived from an EMBL/GenBank/DDBJ whole genome shotgun (WGS) entry which is preliminary data.</text>
</comment>
<evidence type="ECO:0000256" key="1">
    <source>
        <dbReference type="ARBA" id="ARBA00004308"/>
    </source>
</evidence>
<name>A0A553QA03_9TELE</name>
<reference evidence="5 6" key="1">
    <citation type="journal article" date="2019" name="Sci. Data">
        <title>Hybrid genome assembly and annotation of Danionella translucida.</title>
        <authorList>
            <person name="Kadobianskyi M."/>
            <person name="Schulze L."/>
            <person name="Schuelke M."/>
            <person name="Judkewitz B."/>
        </authorList>
    </citation>
    <scope>NUCLEOTIDE SEQUENCE [LARGE SCALE GENOMIC DNA]</scope>
    <source>
        <strain evidence="5 6">Bolton</strain>
    </source>
</reference>
<dbReference type="STRING" id="623744.A0A553QA03"/>
<dbReference type="EMBL" id="SRMA01026186">
    <property type="protein sequence ID" value="TRY86760.1"/>
    <property type="molecule type" value="Genomic_DNA"/>
</dbReference>
<comment type="subcellular location">
    <subcellularLocation>
        <location evidence="1">Endomembrane system</location>
    </subcellularLocation>
</comment>
<dbReference type="AlphaFoldDB" id="A0A553QA03"/>
<protein>
    <recommendedName>
        <fullName evidence="4">SAC domain-containing protein</fullName>
    </recommendedName>
</protein>
<dbReference type="OrthoDB" id="405996at2759"/>
<dbReference type="PROSITE" id="PS50275">
    <property type="entry name" value="SAC"/>
    <property type="match status" value="1"/>
</dbReference>
<keyword evidence="3" id="KW-0472">Membrane</keyword>
<dbReference type="InterPro" id="IPR002013">
    <property type="entry name" value="SAC_dom"/>
</dbReference>
<dbReference type="PANTHER" id="PTHR45738">
    <property type="entry name" value="POLYPHOSPHOINOSITIDE PHOSPHATASE"/>
    <property type="match status" value="1"/>
</dbReference>
<keyword evidence="2" id="KW-0378">Hydrolase</keyword>
<dbReference type="Proteomes" id="UP000316079">
    <property type="component" value="Unassembled WGS sequence"/>
</dbReference>
<dbReference type="GO" id="GO:0012505">
    <property type="term" value="C:endomembrane system"/>
    <property type="evidence" value="ECO:0007669"/>
    <property type="project" value="UniProtKB-SubCell"/>
</dbReference>
<accession>A0A553QA03</accession>